<protein>
    <submittedName>
        <fullName evidence="1">Zinc finger BED domain-containing 1-like</fullName>
    </submittedName>
</protein>
<reference evidence="1 2" key="1">
    <citation type="journal article" date="2018" name="Sci. Rep.">
        <title>Genomic signatures of local adaptation to the degree of environmental predictability in rotifers.</title>
        <authorList>
            <person name="Franch-Gras L."/>
            <person name="Hahn C."/>
            <person name="Garcia-Roger E.M."/>
            <person name="Carmona M.J."/>
            <person name="Serra M."/>
            <person name="Gomez A."/>
        </authorList>
    </citation>
    <scope>NUCLEOTIDE SEQUENCE [LARGE SCALE GENOMIC DNA]</scope>
    <source>
        <strain evidence="1">HYR1</strain>
    </source>
</reference>
<dbReference type="SUPFAM" id="SSF53098">
    <property type="entry name" value="Ribonuclease H-like"/>
    <property type="match status" value="1"/>
</dbReference>
<accession>A0A3M7RRJ7</accession>
<dbReference type="InterPro" id="IPR012337">
    <property type="entry name" value="RNaseH-like_sf"/>
</dbReference>
<dbReference type="EMBL" id="REGN01002806">
    <property type="protein sequence ID" value="RNA26089.1"/>
    <property type="molecule type" value="Genomic_DNA"/>
</dbReference>
<dbReference type="Proteomes" id="UP000276133">
    <property type="component" value="Unassembled WGS sequence"/>
</dbReference>
<comment type="caution">
    <text evidence="1">The sequence shown here is derived from an EMBL/GenBank/DDBJ whole genome shotgun (WGS) entry which is preliminary data.</text>
</comment>
<evidence type="ECO:0000313" key="2">
    <source>
        <dbReference type="Proteomes" id="UP000276133"/>
    </source>
</evidence>
<keyword evidence="2" id="KW-1185">Reference proteome</keyword>
<proteinExistence type="predicted"/>
<gene>
    <name evidence="1" type="ORF">BpHYR1_001066</name>
</gene>
<dbReference type="OrthoDB" id="2438421at2759"/>
<sequence length="139" mass="16283">MKNAIVNRADSLLCTSFEFDDRKSLQKKSKNLPDKMLINSVSTRWNSEYLMKERIFKQVDNVNEVLFATRKHCHLVLKLSEKNILKLIADVFEPFYSLTKKISCEKYPSCNVIFYSIFSLRKKYARNNSDTNAVGKFLK</sequence>
<name>A0A3M7RRJ7_BRAPC</name>
<organism evidence="1 2">
    <name type="scientific">Brachionus plicatilis</name>
    <name type="common">Marine rotifer</name>
    <name type="synonym">Brachionus muelleri</name>
    <dbReference type="NCBI Taxonomy" id="10195"/>
    <lineage>
        <taxon>Eukaryota</taxon>
        <taxon>Metazoa</taxon>
        <taxon>Spiralia</taxon>
        <taxon>Gnathifera</taxon>
        <taxon>Rotifera</taxon>
        <taxon>Eurotatoria</taxon>
        <taxon>Monogononta</taxon>
        <taxon>Pseudotrocha</taxon>
        <taxon>Ploima</taxon>
        <taxon>Brachionidae</taxon>
        <taxon>Brachionus</taxon>
    </lineage>
</organism>
<evidence type="ECO:0000313" key="1">
    <source>
        <dbReference type="EMBL" id="RNA26089.1"/>
    </source>
</evidence>
<dbReference type="AlphaFoldDB" id="A0A3M7RRJ7"/>